<dbReference type="RefSeq" id="WP_119824702.1">
    <property type="nucleotide sequence ID" value="NZ_JADOBH010000005.1"/>
</dbReference>
<reference evidence="10 11" key="1">
    <citation type="submission" date="2020-11" db="EMBL/GenBank/DDBJ databases">
        <title>Taxonomic investigation of Rahnella spp.</title>
        <authorList>
            <person name="Lee S.D."/>
        </authorList>
    </citation>
    <scope>NUCLEOTIDE SEQUENCE [LARGE SCALE GENOMIC DNA]</scope>
    <source>
        <strain evidence="10 11">SAP-10</strain>
    </source>
</reference>
<evidence type="ECO:0000256" key="6">
    <source>
        <dbReference type="ARBA" id="ARBA00022989"/>
    </source>
</evidence>
<feature type="transmembrane region" description="Helical" evidence="8">
    <location>
        <begin position="288"/>
        <end position="311"/>
    </location>
</feature>
<feature type="transmembrane region" description="Helical" evidence="8">
    <location>
        <begin position="346"/>
        <end position="366"/>
    </location>
</feature>
<dbReference type="Gene3D" id="1.20.1250.20">
    <property type="entry name" value="MFS general substrate transporter like domains"/>
    <property type="match status" value="2"/>
</dbReference>
<keyword evidence="2" id="KW-0813">Transport</keyword>
<keyword evidence="4" id="KW-0997">Cell inner membrane</keyword>
<dbReference type="InterPro" id="IPR020846">
    <property type="entry name" value="MFS_dom"/>
</dbReference>
<evidence type="ECO:0000256" key="4">
    <source>
        <dbReference type="ARBA" id="ARBA00022519"/>
    </source>
</evidence>
<evidence type="ECO:0000259" key="9">
    <source>
        <dbReference type="PROSITE" id="PS50850"/>
    </source>
</evidence>
<name>A0ABS0DVG4_9GAMM</name>
<sequence length="421" mass="46311">MKNSQRSHYALLSGLLFSFFYTWSSAFSLISLWLSQKVGLKGTETGLFFSAVALTALCAQPLYGFIQDKLGLRKNLLWALGLLLLISGPFFIFVFAPLLQVSILAGAVAGGVYVGATFFAGIGALESYTERVSRILGFEFGKARMWGSLGWAVATFFAGMLFNLNPNLNFWMASCSAVIFLWLLWLLREVKTDALSQLEYGKSSKLTLSDAITLFRLPRFWALIVFVTGVSVYNVYDQQFPVYFASLFSDVRHGNEMYGFLNSFQVFLEAGGMFLAPFVVNKIGAKNGLLLSGMIMALRVFGSGLAADAVTISCMKLLHAVELPILLIAMFKYITTRFDPRLSATLYLVGFQFITQVCASVLSPLAGHGYDLLGFADTYMFMGILVLVLTLLSVFLLTGEKSQVPPSPTSKPVLLNKSEIV</sequence>
<dbReference type="NCBIfam" id="NF007077">
    <property type="entry name" value="PRK09528.1"/>
    <property type="match status" value="1"/>
</dbReference>
<keyword evidence="7 8" id="KW-0472">Membrane</keyword>
<gene>
    <name evidence="10" type="ORF">IV431_20140</name>
</gene>
<evidence type="ECO:0000256" key="5">
    <source>
        <dbReference type="ARBA" id="ARBA00022692"/>
    </source>
</evidence>
<dbReference type="Pfam" id="PF01306">
    <property type="entry name" value="LacY_symp"/>
    <property type="match status" value="1"/>
</dbReference>
<feature type="transmembrane region" description="Helical" evidence="8">
    <location>
        <begin position="12"/>
        <end position="34"/>
    </location>
</feature>
<feature type="transmembrane region" description="Helical" evidence="8">
    <location>
        <begin position="378"/>
        <end position="397"/>
    </location>
</feature>
<evidence type="ECO:0000313" key="11">
    <source>
        <dbReference type="Proteomes" id="UP000600307"/>
    </source>
</evidence>
<evidence type="ECO:0000256" key="3">
    <source>
        <dbReference type="ARBA" id="ARBA00022475"/>
    </source>
</evidence>
<evidence type="ECO:0000256" key="7">
    <source>
        <dbReference type="ARBA" id="ARBA00023136"/>
    </source>
</evidence>
<keyword evidence="5 8" id="KW-0812">Transmembrane</keyword>
<feature type="transmembrane region" description="Helical" evidence="8">
    <location>
        <begin position="102"/>
        <end position="125"/>
    </location>
</feature>
<protein>
    <submittedName>
        <fullName evidence="10">MFS transporter</fullName>
    </submittedName>
</protein>
<dbReference type="SUPFAM" id="SSF103473">
    <property type="entry name" value="MFS general substrate transporter"/>
    <property type="match status" value="1"/>
</dbReference>
<feature type="transmembrane region" description="Helical" evidence="8">
    <location>
        <begin position="146"/>
        <end position="164"/>
    </location>
</feature>
<feature type="transmembrane region" description="Helical" evidence="8">
    <location>
        <begin position="46"/>
        <end position="64"/>
    </location>
</feature>
<keyword evidence="3" id="KW-1003">Cell membrane</keyword>
<feature type="domain" description="Major facilitator superfamily (MFS) profile" evidence="9">
    <location>
        <begin position="6"/>
        <end position="401"/>
    </location>
</feature>
<dbReference type="InterPro" id="IPR000576">
    <property type="entry name" value="LacY/RafB_perm_fam"/>
</dbReference>
<evidence type="ECO:0000313" key="10">
    <source>
        <dbReference type="EMBL" id="MBF7957871.1"/>
    </source>
</evidence>
<feature type="transmembrane region" description="Helical" evidence="8">
    <location>
        <begin position="317"/>
        <end position="334"/>
    </location>
</feature>
<dbReference type="PANTHER" id="PTHR23522:SF10">
    <property type="entry name" value="3-PHENYLPROPIONIC ACID TRANSPORTER-RELATED"/>
    <property type="match status" value="1"/>
</dbReference>
<feature type="transmembrane region" description="Helical" evidence="8">
    <location>
        <begin position="256"/>
        <end position="276"/>
    </location>
</feature>
<dbReference type="EMBL" id="JADOBH010000005">
    <property type="protein sequence ID" value="MBF7957871.1"/>
    <property type="molecule type" value="Genomic_DNA"/>
</dbReference>
<evidence type="ECO:0000256" key="2">
    <source>
        <dbReference type="ARBA" id="ARBA00022448"/>
    </source>
</evidence>
<organism evidence="10 11">
    <name type="scientific">Rahnella victoriana</name>
    <dbReference type="NCBI Taxonomy" id="1510570"/>
    <lineage>
        <taxon>Bacteria</taxon>
        <taxon>Pseudomonadati</taxon>
        <taxon>Pseudomonadota</taxon>
        <taxon>Gammaproteobacteria</taxon>
        <taxon>Enterobacterales</taxon>
        <taxon>Yersiniaceae</taxon>
        <taxon>Rahnella</taxon>
    </lineage>
</organism>
<evidence type="ECO:0000256" key="8">
    <source>
        <dbReference type="SAM" id="Phobius"/>
    </source>
</evidence>
<evidence type="ECO:0000256" key="1">
    <source>
        <dbReference type="ARBA" id="ARBA00004429"/>
    </source>
</evidence>
<comment type="caution">
    <text evidence="10">The sequence shown here is derived from an EMBL/GenBank/DDBJ whole genome shotgun (WGS) entry which is preliminary data.</text>
</comment>
<feature type="transmembrane region" description="Helical" evidence="8">
    <location>
        <begin position="76"/>
        <end position="96"/>
    </location>
</feature>
<dbReference type="PROSITE" id="PS50850">
    <property type="entry name" value="MFS"/>
    <property type="match status" value="1"/>
</dbReference>
<proteinExistence type="predicted"/>
<dbReference type="Proteomes" id="UP000600307">
    <property type="component" value="Unassembled WGS sequence"/>
</dbReference>
<dbReference type="NCBIfam" id="TIGR00882">
    <property type="entry name" value="2A0105"/>
    <property type="match status" value="1"/>
</dbReference>
<keyword evidence="6 8" id="KW-1133">Transmembrane helix</keyword>
<dbReference type="PRINTS" id="PR00174">
    <property type="entry name" value="LACYSMPORT"/>
</dbReference>
<comment type="subcellular location">
    <subcellularLocation>
        <location evidence="1">Cell inner membrane</location>
        <topology evidence="1">Multi-pass membrane protein</topology>
    </subcellularLocation>
</comment>
<feature type="transmembrane region" description="Helical" evidence="8">
    <location>
        <begin position="220"/>
        <end position="236"/>
    </location>
</feature>
<keyword evidence="11" id="KW-1185">Reference proteome</keyword>
<dbReference type="PANTHER" id="PTHR23522">
    <property type="entry name" value="BLL5896 PROTEIN"/>
    <property type="match status" value="1"/>
</dbReference>
<accession>A0ABS0DVG4</accession>
<feature type="transmembrane region" description="Helical" evidence="8">
    <location>
        <begin position="170"/>
        <end position="187"/>
    </location>
</feature>
<dbReference type="InterPro" id="IPR036259">
    <property type="entry name" value="MFS_trans_sf"/>
</dbReference>